<dbReference type="Pfam" id="PF12450">
    <property type="entry name" value="vWF_A"/>
    <property type="match status" value="1"/>
</dbReference>
<dbReference type="InterPro" id="IPR002035">
    <property type="entry name" value="VWF_A"/>
</dbReference>
<dbReference type="Proteomes" id="UP001161325">
    <property type="component" value="Unassembled WGS sequence"/>
</dbReference>
<gene>
    <name evidence="3" type="ORF">rosag_19960</name>
</gene>
<dbReference type="InterPro" id="IPR008969">
    <property type="entry name" value="CarboxyPept-like_regulatory"/>
</dbReference>
<dbReference type="Pfam" id="PF00092">
    <property type="entry name" value="VWA"/>
    <property type="match status" value="1"/>
</dbReference>
<keyword evidence="4" id="KW-1185">Reference proteome</keyword>
<dbReference type="Pfam" id="PF13715">
    <property type="entry name" value="CarbopepD_reg_2"/>
    <property type="match status" value="1"/>
</dbReference>
<evidence type="ECO:0000313" key="3">
    <source>
        <dbReference type="EMBL" id="GLC25483.1"/>
    </source>
</evidence>
<dbReference type="SUPFAM" id="SSF53300">
    <property type="entry name" value="vWA-like"/>
    <property type="match status" value="1"/>
</dbReference>
<dbReference type="Gene3D" id="2.60.40.1120">
    <property type="entry name" value="Carboxypeptidase-like, regulatory domain"/>
    <property type="match status" value="1"/>
</dbReference>
<accession>A0AA37VAI9</accession>
<feature type="signal peptide" evidence="1">
    <location>
        <begin position="1"/>
        <end position="24"/>
    </location>
</feature>
<protein>
    <recommendedName>
        <fullName evidence="2">VWFA domain-containing protein</fullName>
    </recommendedName>
</protein>
<dbReference type="InterPro" id="IPR051266">
    <property type="entry name" value="CLCR"/>
</dbReference>
<evidence type="ECO:0000259" key="2">
    <source>
        <dbReference type="PROSITE" id="PS50234"/>
    </source>
</evidence>
<dbReference type="CDD" id="cd01465">
    <property type="entry name" value="vWA_subgroup"/>
    <property type="match status" value="1"/>
</dbReference>
<dbReference type="InterPro" id="IPR021908">
    <property type="entry name" value="YfbK_C"/>
</dbReference>
<dbReference type="Pfam" id="PF12034">
    <property type="entry name" value="YfbK_C"/>
    <property type="match status" value="1"/>
</dbReference>
<evidence type="ECO:0000313" key="4">
    <source>
        <dbReference type="Proteomes" id="UP001161325"/>
    </source>
</evidence>
<dbReference type="SUPFAM" id="SSF49464">
    <property type="entry name" value="Carboxypeptidase regulatory domain-like"/>
    <property type="match status" value="1"/>
</dbReference>
<dbReference type="SMART" id="SM00327">
    <property type="entry name" value="VWA"/>
    <property type="match status" value="1"/>
</dbReference>
<dbReference type="PANTHER" id="PTHR10579">
    <property type="entry name" value="CALCIUM-ACTIVATED CHLORIDE CHANNEL REGULATOR"/>
    <property type="match status" value="1"/>
</dbReference>
<dbReference type="RefSeq" id="WP_284349940.1">
    <property type="nucleotide sequence ID" value="NZ_BRXS01000003.1"/>
</dbReference>
<dbReference type="Gene3D" id="3.40.50.410">
    <property type="entry name" value="von Willebrand factor, type A domain"/>
    <property type="match status" value="1"/>
</dbReference>
<dbReference type="AlphaFoldDB" id="A0AA37VAI9"/>
<sequence length="705" mass="75103">MSRSLRRAALVPLVAVLAGGPALALTAPDLLARVAPGTRIGAPTRAAPVVAGEVRDARSAAPVPNASVQVVGTNLGALTDAQGRFAIRATGLAPNATVTLVVRRIGYEAQTRPLQLTGDTVRVAFRLKPASMNLEAVVVATEQARRERRLPTTADAAAAQSVVSAPLMAPPPTFVAGGVARGVNRKAVGLQRGTARADDGFRRQPSDSTAFQREGYDRIEDNPFLAVAGNPRSTFSIDVDRASYGNVRRFITRGQRPPADAVRIEELVNYFPYALPSPRGEHPIAIATEVMPAPWQPKHRLVRVALQARRIETAQLPPSNLVFLLDVSGSMASPDKLPLVKQAFRLLVEQLRPQDRVAIAVYAGAAGLVLPSTSGREKARILEAIDRLEAGGSTAGGEGLLLAYRTAREARAEIEGNGRVNSRVVLATDGDFNVGVSSDAALERLIEDQRASGTYLTVLGFGTGNYQDAKMEKLAKRGNGNYAYVDDLAEARKVLVHELGATLHVVAQDVKLQVEFNPAAVRAYRLIGYENRLLRDEDFADDKKDAGDVGAGHSVTALYEVVPAGVTGTVAVRDAEPLRYGSSTGSSTGATEARPAAAGRDELLFVQLRYKRPGEDTSRLMRQVVRNDDAVRSVAAASADFRFAASVAGFGMLLRDSEHKGAATVADVLALARGAVGDDPGGHRGEFVGLVERWRRLDAEIATNR</sequence>
<name>A0AA37VAI9_9BACT</name>
<feature type="chain" id="PRO_5041394463" description="VWFA domain-containing protein" evidence="1">
    <location>
        <begin position="25"/>
        <end position="705"/>
    </location>
</feature>
<dbReference type="EMBL" id="BRXS01000003">
    <property type="protein sequence ID" value="GLC25483.1"/>
    <property type="molecule type" value="Genomic_DNA"/>
</dbReference>
<comment type="caution">
    <text evidence="3">The sequence shown here is derived from an EMBL/GenBank/DDBJ whole genome shotgun (WGS) entry which is preliminary data.</text>
</comment>
<dbReference type="PROSITE" id="PS50234">
    <property type="entry name" value="VWFA"/>
    <property type="match status" value="1"/>
</dbReference>
<proteinExistence type="predicted"/>
<dbReference type="InterPro" id="IPR036465">
    <property type="entry name" value="vWFA_dom_sf"/>
</dbReference>
<reference evidence="3" key="1">
    <citation type="submission" date="2022-08" db="EMBL/GenBank/DDBJ databases">
        <title>Draft genome sequencing of Roseisolibacter agri AW1220.</title>
        <authorList>
            <person name="Tobiishi Y."/>
            <person name="Tonouchi A."/>
        </authorList>
    </citation>
    <scope>NUCLEOTIDE SEQUENCE</scope>
    <source>
        <strain evidence="3">AW1220</strain>
    </source>
</reference>
<dbReference type="InterPro" id="IPR022156">
    <property type="entry name" value="Uncharacterised_YfbK_N"/>
</dbReference>
<organism evidence="3 4">
    <name type="scientific">Roseisolibacter agri</name>
    <dbReference type="NCBI Taxonomy" id="2014610"/>
    <lineage>
        <taxon>Bacteria</taxon>
        <taxon>Pseudomonadati</taxon>
        <taxon>Gemmatimonadota</taxon>
        <taxon>Gemmatimonadia</taxon>
        <taxon>Gemmatimonadales</taxon>
        <taxon>Gemmatimonadaceae</taxon>
        <taxon>Roseisolibacter</taxon>
    </lineage>
</organism>
<feature type="domain" description="VWFA" evidence="2">
    <location>
        <begin position="320"/>
        <end position="499"/>
    </location>
</feature>
<keyword evidence="1" id="KW-0732">Signal</keyword>
<evidence type="ECO:0000256" key="1">
    <source>
        <dbReference type="SAM" id="SignalP"/>
    </source>
</evidence>
<dbReference type="PANTHER" id="PTHR10579:SF43">
    <property type="entry name" value="ZINC FINGER (C3HC4-TYPE RING FINGER) FAMILY PROTEIN"/>
    <property type="match status" value="1"/>
</dbReference>